<dbReference type="EMBL" id="OX336425">
    <property type="protein sequence ID" value="CAI2766831.1"/>
    <property type="molecule type" value="Genomic_DNA"/>
</dbReference>
<dbReference type="Proteomes" id="UP001152749">
    <property type="component" value="Chromosome"/>
</dbReference>
<proteinExistence type="predicted"/>
<dbReference type="Pfam" id="PF19841">
    <property type="entry name" value="GldN"/>
    <property type="match status" value="1"/>
</dbReference>
<evidence type="ECO:0000313" key="1">
    <source>
        <dbReference type="EMBL" id="CAI2766831.1"/>
    </source>
</evidence>
<dbReference type="KEGG" id="fcs:TRV642_1897"/>
<sequence>MRSIDFNHLIMKVRKFLIVIVGVIGSFSSSAQSNLLNAKTADQIGIKKASQIAADNDKPLSYGYVDDRDILMGKTTWEIIDLNEKINFPLYFPVDTANIGSDRRSLYDVLTRGIKSGRITEVYADSYFNTKKSLKDIQGGLSRIDTTDAGRELINQYPDDYKTRVVKKKVVTGTGKKKVVTYVDETVGPTRTVPAEYILKQDLTAADVTQYKLKGYWYFDKRQSELKYRLLGICPVTPDVYTMNSDEKDYIELFWVFFPNAREVLNEAKAFNDSNSARPISFDQILNSRRFNSIIYKEENVYGDREIKDYMKDNAQKQLLESERVKEKIRDFEQDMWTY</sequence>
<reference evidence="1" key="1">
    <citation type="submission" date="2022-09" db="EMBL/GenBank/DDBJ databases">
        <authorList>
            <person name="Duchaud E."/>
        </authorList>
    </citation>
    <scope>NUCLEOTIDE SEQUENCE</scope>
    <source>
        <strain evidence="1">TRV642</strain>
    </source>
</reference>
<dbReference type="NCBIfam" id="TIGR03523">
    <property type="entry name" value="GldN"/>
    <property type="match status" value="1"/>
</dbReference>
<dbReference type="InterPro" id="IPR019847">
    <property type="entry name" value="Gliding_motility_assoc_GldN"/>
</dbReference>
<name>A0A9W4X9M7_9FLAO</name>
<gene>
    <name evidence="1" type="primary">gldO</name>
    <name evidence="1" type="ORF">TRV642_1897</name>
</gene>
<organism evidence="1 2">
    <name type="scientific">Flavobacterium collinsii</name>
    <dbReference type="NCBI Taxonomy" id="1114861"/>
    <lineage>
        <taxon>Bacteria</taxon>
        <taxon>Pseudomonadati</taxon>
        <taxon>Bacteroidota</taxon>
        <taxon>Flavobacteriia</taxon>
        <taxon>Flavobacteriales</taxon>
        <taxon>Flavobacteriaceae</taxon>
        <taxon>Flavobacterium</taxon>
    </lineage>
</organism>
<evidence type="ECO:0000313" key="2">
    <source>
        <dbReference type="Proteomes" id="UP001152749"/>
    </source>
</evidence>
<dbReference type="AlphaFoldDB" id="A0A9W4X9M7"/>
<protein>
    <submittedName>
        <fullName evidence="1">Gliding motility protein GldO</fullName>
    </submittedName>
</protein>
<accession>A0A9W4X9M7</accession>